<dbReference type="PANTHER" id="PTHR33473">
    <property type="entry name" value="ATP-DEPENDENT CLP PROTEASE ADAPTER PROTEIN CLPS1, CHLOROPLASTIC"/>
    <property type="match status" value="1"/>
</dbReference>
<dbReference type="InterPro" id="IPR022935">
    <property type="entry name" value="ClpS"/>
</dbReference>
<dbReference type="PANTHER" id="PTHR33473:SF19">
    <property type="entry name" value="ATP-DEPENDENT CLP PROTEASE ADAPTER PROTEIN CLPS"/>
    <property type="match status" value="1"/>
</dbReference>
<dbReference type="HAMAP" id="MF_00302">
    <property type="entry name" value="ClpS"/>
    <property type="match status" value="1"/>
</dbReference>
<proteinExistence type="inferred from homology"/>
<dbReference type="GO" id="GO:0008233">
    <property type="term" value="F:peptidase activity"/>
    <property type="evidence" value="ECO:0007669"/>
    <property type="project" value="UniProtKB-KW"/>
</dbReference>
<dbReference type="NCBIfam" id="NF009564">
    <property type="entry name" value="PRK13019.1-4"/>
    <property type="match status" value="1"/>
</dbReference>
<feature type="region of interest" description="Disordered" evidence="2">
    <location>
        <begin position="1"/>
        <end position="27"/>
    </location>
</feature>
<comment type="similarity">
    <text evidence="1">Belongs to the ClpS family.</text>
</comment>
<dbReference type="GO" id="GO:0030163">
    <property type="term" value="P:protein catabolic process"/>
    <property type="evidence" value="ECO:0007669"/>
    <property type="project" value="InterPro"/>
</dbReference>
<evidence type="ECO:0000256" key="1">
    <source>
        <dbReference type="HAMAP-Rule" id="MF_00302"/>
    </source>
</evidence>
<dbReference type="SUPFAM" id="SSF54736">
    <property type="entry name" value="ClpS-like"/>
    <property type="match status" value="1"/>
</dbReference>
<comment type="subunit">
    <text evidence="1">Binds to the N-terminal domain of the chaperone ClpA.</text>
</comment>
<dbReference type="NCBIfam" id="NF009561">
    <property type="entry name" value="PRK13019.1-1"/>
    <property type="match status" value="1"/>
</dbReference>
<gene>
    <name evidence="1" type="primary">clpS</name>
    <name evidence="4" type="ORF">AGR7C_Cc100077</name>
</gene>
<comment type="function">
    <text evidence="1">Involved in the modulation of the specificity of the ClpAP-mediated ATP-dependent protein degradation.</text>
</comment>
<keyword evidence="4" id="KW-0645">Protease</keyword>
<accession>A0A1S7NW00</accession>
<feature type="domain" description="Adaptor protein ClpS core" evidence="3">
    <location>
        <begin position="33"/>
        <end position="111"/>
    </location>
</feature>
<dbReference type="EMBL" id="FBWG01000002">
    <property type="protein sequence ID" value="CUX12420.1"/>
    <property type="molecule type" value="Genomic_DNA"/>
</dbReference>
<keyword evidence="4" id="KW-0378">Hydrolase</keyword>
<reference evidence="4 5" key="1">
    <citation type="submission" date="2016-01" db="EMBL/GenBank/DDBJ databases">
        <authorList>
            <person name="Oliw E.H."/>
        </authorList>
    </citation>
    <scope>NUCLEOTIDE SEQUENCE [LARGE SCALE GENOMIC DNA]</scope>
    <source>
        <strain evidence="4 5">Zutra 3-1</strain>
    </source>
</reference>
<evidence type="ECO:0000259" key="3">
    <source>
        <dbReference type="Pfam" id="PF02617"/>
    </source>
</evidence>
<dbReference type="AlphaFoldDB" id="A0A1S7NW00"/>
<evidence type="ECO:0000313" key="4">
    <source>
        <dbReference type="EMBL" id="CUX12420.1"/>
    </source>
</evidence>
<dbReference type="Gene3D" id="3.30.1390.10">
    <property type="match status" value="1"/>
</dbReference>
<protein>
    <recommendedName>
        <fullName evidence="1">ATP-dependent Clp protease adapter protein ClpS</fullName>
    </recommendedName>
</protein>
<organism evidence="4 5">
    <name type="scientific">Agrobacterium deltaense Zutra 3/1</name>
    <dbReference type="NCBI Taxonomy" id="1183427"/>
    <lineage>
        <taxon>Bacteria</taxon>
        <taxon>Pseudomonadati</taxon>
        <taxon>Pseudomonadota</taxon>
        <taxon>Alphaproteobacteria</taxon>
        <taxon>Hyphomicrobiales</taxon>
        <taxon>Rhizobiaceae</taxon>
        <taxon>Rhizobium/Agrobacterium group</taxon>
        <taxon>Agrobacterium</taxon>
    </lineage>
</organism>
<evidence type="ECO:0000313" key="5">
    <source>
        <dbReference type="Proteomes" id="UP000191987"/>
    </source>
</evidence>
<dbReference type="GO" id="GO:0006508">
    <property type="term" value="P:proteolysis"/>
    <property type="evidence" value="ECO:0007669"/>
    <property type="project" value="UniProtKB-UniRule"/>
</dbReference>
<evidence type="ECO:0000256" key="2">
    <source>
        <dbReference type="SAM" id="MobiDB-lite"/>
    </source>
</evidence>
<name>A0A1S7NW00_9HYPH</name>
<dbReference type="InterPro" id="IPR014719">
    <property type="entry name" value="Ribosomal_bL12_C/ClpS-like"/>
</dbReference>
<dbReference type="InterPro" id="IPR003769">
    <property type="entry name" value="ClpS_core"/>
</dbReference>
<dbReference type="Proteomes" id="UP000191987">
    <property type="component" value="Unassembled WGS sequence"/>
</dbReference>
<dbReference type="Pfam" id="PF02617">
    <property type="entry name" value="ClpS"/>
    <property type="match status" value="1"/>
</dbReference>
<sequence length="116" mass="13214">MSNRDERQARATMMSDSPVDLKPKPKVKPKLERPKLYKVILLNDDYTPRDFVTVVLKAIFRMSEETGHRVMMTAHRFGSAVVVVCERDIAETKAKEATDLGKEAGFPLMFTTEPEE</sequence>